<evidence type="ECO:0000256" key="5">
    <source>
        <dbReference type="ARBA" id="ARBA00023004"/>
    </source>
</evidence>
<dbReference type="Pfam" id="PF00067">
    <property type="entry name" value="p450"/>
    <property type="match status" value="1"/>
</dbReference>
<comment type="cofactor">
    <cofactor evidence="1">
        <name>heme</name>
        <dbReference type="ChEBI" id="CHEBI:30413"/>
    </cofactor>
</comment>
<evidence type="ECO:0000256" key="1">
    <source>
        <dbReference type="ARBA" id="ARBA00001971"/>
    </source>
</evidence>
<accession>A0A2U1M9L8</accession>
<dbReference type="STRING" id="35608.A0A2U1M9L8"/>
<keyword evidence="7" id="KW-1185">Reference proteome</keyword>
<evidence type="ECO:0000256" key="3">
    <source>
        <dbReference type="ARBA" id="ARBA00022723"/>
    </source>
</evidence>
<name>A0A2U1M9L8_ARTAN</name>
<dbReference type="Proteomes" id="UP000245207">
    <property type="component" value="Unassembled WGS sequence"/>
</dbReference>
<sequence length="210" mass="24016">MCNKRVHGKSLTLIGDGIFNVSGDEWKFIRQVSSHEFNTKSLRHYVEDVVDIELNERLIPILANAAANNTIIDLQDILQRFSFDSICKISFGYDPKYLIPSLPQSKFAIAFEDALRTTTERFHNITPWKLKRFLNIGSEKRLKESVSEIRQFAKKLLNQKKQESSIQTVDLLSRFLCSGHTDENFLTDMVINTILAGRETTSATLTCRSV</sequence>
<dbReference type="InterPro" id="IPR036396">
    <property type="entry name" value="Cyt_P450_sf"/>
</dbReference>
<dbReference type="OrthoDB" id="1938411at2759"/>
<dbReference type="SUPFAM" id="SSF48264">
    <property type="entry name" value="Cytochrome P450"/>
    <property type="match status" value="1"/>
</dbReference>
<dbReference type="GO" id="GO:0020037">
    <property type="term" value="F:heme binding"/>
    <property type="evidence" value="ECO:0007669"/>
    <property type="project" value="InterPro"/>
</dbReference>
<organism evidence="6 7">
    <name type="scientific">Artemisia annua</name>
    <name type="common">Sweet wormwood</name>
    <dbReference type="NCBI Taxonomy" id="35608"/>
    <lineage>
        <taxon>Eukaryota</taxon>
        <taxon>Viridiplantae</taxon>
        <taxon>Streptophyta</taxon>
        <taxon>Embryophyta</taxon>
        <taxon>Tracheophyta</taxon>
        <taxon>Spermatophyta</taxon>
        <taxon>Magnoliopsida</taxon>
        <taxon>eudicotyledons</taxon>
        <taxon>Gunneridae</taxon>
        <taxon>Pentapetalae</taxon>
        <taxon>asterids</taxon>
        <taxon>campanulids</taxon>
        <taxon>Asterales</taxon>
        <taxon>Asteraceae</taxon>
        <taxon>Asteroideae</taxon>
        <taxon>Anthemideae</taxon>
        <taxon>Artemisiinae</taxon>
        <taxon>Artemisia</taxon>
    </lineage>
</organism>
<keyword evidence="5" id="KW-0408">Iron</keyword>
<evidence type="ECO:0000313" key="7">
    <source>
        <dbReference type="Proteomes" id="UP000245207"/>
    </source>
</evidence>
<dbReference type="GO" id="GO:0004497">
    <property type="term" value="F:monooxygenase activity"/>
    <property type="evidence" value="ECO:0007669"/>
    <property type="project" value="InterPro"/>
</dbReference>
<protein>
    <submittedName>
        <fullName evidence="6">Cytochrome P450 94A1</fullName>
    </submittedName>
</protein>
<evidence type="ECO:0000313" key="6">
    <source>
        <dbReference type="EMBL" id="PWA57954.1"/>
    </source>
</evidence>
<comment type="similarity">
    <text evidence="2">Belongs to the cytochrome P450 family.</text>
</comment>
<evidence type="ECO:0000256" key="2">
    <source>
        <dbReference type="ARBA" id="ARBA00010617"/>
    </source>
</evidence>
<dbReference type="EMBL" id="PKPP01006026">
    <property type="protein sequence ID" value="PWA57954.1"/>
    <property type="molecule type" value="Genomic_DNA"/>
</dbReference>
<dbReference type="Gene3D" id="1.10.630.10">
    <property type="entry name" value="Cytochrome P450"/>
    <property type="match status" value="1"/>
</dbReference>
<proteinExistence type="inferred from homology"/>
<reference evidence="6 7" key="1">
    <citation type="journal article" date="2018" name="Mol. Plant">
        <title>The genome of Artemisia annua provides insight into the evolution of Asteraceae family and artemisinin biosynthesis.</title>
        <authorList>
            <person name="Shen Q."/>
            <person name="Zhang L."/>
            <person name="Liao Z."/>
            <person name="Wang S."/>
            <person name="Yan T."/>
            <person name="Shi P."/>
            <person name="Liu M."/>
            <person name="Fu X."/>
            <person name="Pan Q."/>
            <person name="Wang Y."/>
            <person name="Lv Z."/>
            <person name="Lu X."/>
            <person name="Zhang F."/>
            <person name="Jiang W."/>
            <person name="Ma Y."/>
            <person name="Chen M."/>
            <person name="Hao X."/>
            <person name="Li L."/>
            <person name="Tang Y."/>
            <person name="Lv G."/>
            <person name="Zhou Y."/>
            <person name="Sun X."/>
            <person name="Brodelius P.E."/>
            <person name="Rose J.K.C."/>
            <person name="Tang K."/>
        </authorList>
    </citation>
    <scope>NUCLEOTIDE SEQUENCE [LARGE SCALE GENOMIC DNA]</scope>
    <source>
        <strain evidence="7">cv. Huhao1</strain>
        <tissue evidence="6">Leaf</tissue>
    </source>
</reference>
<dbReference type="PANTHER" id="PTHR24296">
    <property type="entry name" value="CYTOCHROME P450"/>
    <property type="match status" value="1"/>
</dbReference>
<comment type="caution">
    <text evidence="6">The sequence shown here is derived from an EMBL/GenBank/DDBJ whole genome shotgun (WGS) entry which is preliminary data.</text>
</comment>
<dbReference type="GO" id="GO:0016705">
    <property type="term" value="F:oxidoreductase activity, acting on paired donors, with incorporation or reduction of molecular oxygen"/>
    <property type="evidence" value="ECO:0007669"/>
    <property type="project" value="InterPro"/>
</dbReference>
<gene>
    <name evidence="6" type="ORF">CTI12_AA404450</name>
</gene>
<evidence type="ECO:0000256" key="4">
    <source>
        <dbReference type="ARBA" id="ARBA00023002"/>
    </source>
</evidence>
<keyword evidence="3" id="KW-0479">Metal-binding</keyword>
<dbReference type="GO" id="GO:0005506">
    <property type="term" value="F:iron ion binding"/>
    <property type="evidence" value="ECO:0007669"/>
    <property type="project" value="InterPro"/>
</dbReference>
<dbReference type="AlphaFoldDB" id="A0A2U1M9L8"/>
<dbReference type="InterPro" id="IPR001128">
    <property type="entry name" value="Cyt_P450"/>
</dbReference>
<keyword evidence="4" id="KW-0560">Oxidoreductase</keyword>